<feature type="region of interest" description="Disordered" evidence="2">
    <location>
        <begin position="1"/>
        <end position="25"/>
    </location>
</feature>
<dbReference type="PATRIC" id="fig|1273541.4.peg.7"/>
<name>A0A0P0N132_9CREN</name>
<dbReference type="EMBL" id="CP013011">
    <property type="protein sequence ID" value="ALL00056.1"/>
    <property type="molecule type" value="Genomic_DNA"/>
</dbReference>
<evidence type="ECO:0000256" key="1">
    <source>
        <dbReference type="SAM" id="Coils"/>
    </source>
</evidence>
<gene>
    <name evidence="3" type="ORF">Pyrde_0006</name>
</gene>
<feature type="compositionally biased region" description="Basic and acidic residues" evidence="2">
    <location>
        <begin position="1"/>
        <end position="13"/>
    </location>
</feature>
<dbReference type="Proteomes" id="UP000058613">
    <property type="component" value="Chromosome"/>
</dbReference>
<dbReference type="AlphaFoldDB" id="A0A0P0N132"/>
<keyword evidence="1" id="KW-0175">Coiled coil</keyword>
<reference evidence="3 4" key="1">
    <citation type="submission" date="2015-10" db="EMBL/GenBank/DDBJ databases">
        <title>Complete genome sequence of hyperthermophilic archaeon Pyrodictium delaneyi Su06.</title>
        <authorList>
            <person name="Jung J.-H."/>
            <person name="Lin J."/>
            <person name="Holden J.F."/>
            <person name="Park C.-S."/>
        </authorList>
    </citation>
    <scope>NUCLEOTIDE SEQUENCE [LARGE SCALE GENOMIC DNA]</scope>
    <source>
        <strain evidence="3 4">Su06</strain>
    </source>
</reference>
<dbReference type="KEGG" id="pdl:Pyrde_0006"/>
<evidence type="ECO:0000313" key="4">
    <source>
        <dbReference type="Proteomes" id="UP000058613"/>
    </source>
</evidence>
<proteinExistence type="predicted"/>
<accession>A0A0P0N132</accession>
<feature type="coiled-coil region" evidence="1">
    <location>
        <begin position="129"/>
        <end position="156"/>
    </location>
</feature>
<sequence length="186" mass="21519">MHEEGKLRRANEHEPEDSSPPYSEGAPVYSMYTVYTPEEQVRKEIEGLLSTQDLFSTTDVLCIRLPLAYKIIYKKFVREDRRRMELLKKSIGAAIAATARLSGAEIQKISEASQIVVNLNVHHVEQKVEQKAELDLEKVRKAVHELEELVSTLEKQSVLYRYAIMNYAKSIRRVINILQRFLDETQ</sequence>
<organism evidence="3 4">
    <name type="scientific">Pyrodictium delaneyi</name>
    <dbReference type="NCBI Taxonomy" id="1273541"/>
    <lineage>
        <taxon>Archaea</taxon>
        <taxon>Thermoproteota</taxon>
        <taxon>Thermoprotei</taxon>
        <taxon>Desulfurococcales</taxon>
        <taxon>Pyrodictiaceae</taxon>
        <taxon>Pyrodictium</taxon>
    </lineage>
</organism>
<dbReference type="STRING" id="1273541.Pyrde_0006"/>
<protein>
    <submittedName>
        <fullName evidence="3">Uncharacterized protein</fullName>
    </submittedName>
</protein>
<evidence type="ECO:0000256" key="2">
    <source>
        <dbReference type="SAM" id="MobiDB-lite"/>
    </source>
</evidence>
<evidence type="ECO:0000313" key="3">
    <source>
        <dbReference type="EMBL" id="ALL00056.1"/>
    </source>
</evidence>